<dbReference type="OrthoDB" id="9804574at2"/>
<dbReference type="InterPro" id="IPR007392">
    <property type="entry name" value="GD_AH_second"/>
</dbReference>
<dbReference type="Proteomes" id="UP000214603">
    <property type="component" value="Unassembled WGS sequence"/>
</dbReference>
<comment type="caution">
    <text evidence="4">The sequence shown here is derived from an EMBL/GenBank/DDBJ whole genome shotgun (WGS) entry which is preliminary data.</text>
</comment>
<name>A0A225MY31_9BURK</name>
<evidence type="ECO:0000256" key="1">
    <source>
        <dbReference type="ARBA" id="ARBA00010986"/>
    </source>
</evidence>
<evidence type="ECO:0000313" key="5">
    <source>
        <dbReference type="Proteomes" id="UP000214603"/>
    </source>
</evidence>
<dbReference type="InterPro" id="IPR048332">
    <property type="entry name" value="GD_AH_C"/>
</dbReference>
<organism evidence="4 5">
    <name type="scientific">Candidimonas nitroreducens</name>
    <dbReference type="NCBI Taxonomy" id="683354"/>
    <lineage>
        <taxon>Bacteria</taxon>
        <taxon>Pseudomonadati</taxon>
        <taxon>Pseudomonadota</taxon>
        <taxon>Betaproteobacteria</taxon>
        <taxon>Burkholderiales</taxon>
        <taxon>Alcaligenaceae</taxon>
        <taxon>Candidimonas</taxon>
    </lineage>
</organism>
<dbReference type="GO" id="GO:0016829">
    <property type="term" value="F:lyase activity"/>
    <property type="evidence" value="ECO:0007669"/>
    <property type="project" value="UniProtKB-KW"/>
</dbReference>
<accession>A0A225MY31</accession>
<dbReference type="EMBL" id="NJIH01000001">
    <property type="protein sequence ID" value="OWT66176.1"/>
    <property type="molecule type" value="Genomic_DNA"/>
</dbReference>
<dbReference type="SMART" id="SM00858">
    <property type="entry name" value="SAF"/>
    <property type="match status" value="1"/>
</dbReference>
<comment type="similarity">
    <text evidence="1">Belongs to the UxaA family.</text>
</comment>
<sequence length="529" mass="56402">METKTVEPKPLNIPVASAPGAAALRNPFIRLDPNDNIVVARVDVPAGTFVHSVGVTTLHRVPAGHKIAVRGLKKGEPILKHNTTIGFAGENIEAGSWVHSHNIEFGNLVKDYRHGLDYRPTEFLPFEQRARFQGIVRSDGSVATRNYVGVIAVSQRAAAVVRKICAAFGADKMQQYPQVDGVAPYTYTLGADERSAEEAIGVLQRTLAGYARHVNHAGVLLVAYGEEHLGIESLLQNEALTPSETLRTLVIRDAGGISAAVAQGVQAVENLLATANQVRRESVSAEHIVVALQCGGSDGFSGLSANPALGRAMELLIRNGGTAVLSETSEIFGVEQTLTARARTPDIGRKLVRRIEWWLDYNRGRDTQINGQVSPGNNAGGLANVLEKSLGGVKKGGNAPLMQVYEYAEPIKEHGLVFMDTPGYDPVAATGQIAGGANLVCFTTGRGSCFGSLPAPTIKLASNTPMFVRMEADMDINCGPVIDGEMDIEEMGQQIFARILSHASGVATKSESLGVGSNEFVPWPVGVMR</sequence>
<gene>
    <name evidence="4" type="ORF">CEY11_00025</name>
</gene>
<proteinExistence type="inferred from homology"/>
<dbReference type="PANTHER" id="PTHR30536:SF5">
    <property type="entry name" value="ALTRONATE DEHYDRATASE"/>
    <property type="match status" value="1"/>
</dbReference>
<dbReference type="AlphaFoldDB" id="A0A225MY31"/>
<keyword evidence="5" id="KW-1185">Reference proteome</keyword>
<dbReference type="Pfam" id="PF20629">
    <property type="entry name" value="GD_AH_C"/>
    <property type="match status" value="1"/>
</dbReference>
<dbReference type="RefSeq" id="WP_088601304.1">
    <property type="nucleotide sequence ID" value="NZ_NJIH01000001.1"/>
</dbReference>
<evidence type="ECO:0000256" key="2">
    <source>
        <dbReference type="ARBA" id="ARBA00023239"/>
    </source>
</evidence>
<dbReference type="GO" id="GO:0019698">
    <property type="term" value="P:D-galacturonate catabolic process"/>
    <property type="evidence" value="ECO:0007669"/>
    <property type="project" value="TreeGrafter"/>
</dbReference>
<dbReference type="CDD" id="cd11613">
    <property type="entry name" value="SAF_AH_GD"/>
    <property type="match status" value="1"/>
</dbReference>
<dbReference type="InterPro" id="IPR052172">
    <property type="entry name" value="UxaA_altronate/galactarate_dh"/>
</dbReference>
<reference evidence="5" key="1">
    <citation type="submission" date="2017-06" db="EMBL/GenBank/DDBJ databases">
        <title>Herbaspirillum phytohormonus sp. nov., isolated from the root nodule of Robinia pseudoacacia in lead-zinc mine.</title>
        <authorList>
            <person name="Fan M."/>
            <person name="Lin Y."/>
        </authorList>
    </citation>
    <scope>NUCLEOTIDE SEQUENCE [LARGE SCALE GENOMIC DNA]</scope>
    <source>
        <strain evidence="5">SC-089</strain>
    </source>
</reference>
<keyword evidence="2" id="KW-0456">Lyase</keyword>
<dbReference type="Pfam" id="PF08666">
    <property type="entry name" value="SAF"/>
    <property type="match status" value="1"/>
</dbReference>
<dbReference type="Pfam" id="PF04295">
    <property type="entry name" value="GD_AH_second"/>
    <property type="match status" value="1"/>
</dbReference>
<evidence type="ECO:0000259" key="3">
    <source>
        <dbReference type="SMART" id="SM00858"/>
    </source>
</evidence>
<evidence type="ECO:0000313" key="4">
    <source>
        <dbReference type="EMBL" id="OWT66176.1"/>
    </source>
</evidence>
<dbReference type="PANTHER" id="PTHR30536">
    <property type="entry name" value="ALTRONATE/GALACTARATE DEHYDRATASE"/>
    <property type="match status" value="1"/>
</dbReference>
<dbReference type="InterPro" id="IPR044144">
    <property type="entry name" value="SAF_UxaA/GarD"/>
</dbReference>
<dbReference type="Gene3D" id="2.30.130.110">
    <property type="match status" value="1"/>
</dbReference>
<feature type="domain" description="SAF" evidence="3">
    <location>
        <begin position="35"/>
        <end position="104"/>
    </location>
</feature>
<dbReference type="InterPro" id="IPR013974">
    <property type="entry name" value="SAF"/>
</dbReference>
<protein>
    <submittedName>
        <fullName evidence="4">Galactonate dehydratase</fullName>
    </submittedName>
</protein>